<organism evidence="1 2">
    <name type="scientific">Chondromyces apiculatus DSM 436</name>
    <dbReference type="NCBI Taxonomy" id="1192034"/>
    <lineage>
        <taxon>Bacteria</taxon>
        <taxon>Pseudomonadati</taxon>
        <taxon>Myxococcota</taxon>
        <taxon>Polyangia</taxon>
        <taxon>Polyangiales</taxon>
        <taxon>Polyangiaceae</taxon>
        <taxon>Chondromyces</taxon>
    </lineage>
</organism>
<dbReference type="eggNOG" id="ENOG5032EFM">
    <property type="taxonomic scope" value="Bacteria"/>
</dbReference>
<protein>
    <submittedName>
        <fullName evidence="1">Uncharacterized protein</fullName>
    </submittedName>
</protein>
<gene>
    <name evidence="1" type="ORF">CAP_2006</name>
</gene>
<proteinExistence type="predicted"/>
<accession>A0A017TCX3</accession>
<evidence type="ECO:0000313" key="2">
    <source>
        <dbReference type="Proteomes" id="UP000019678"/>
    </source>
</evidence>
<sequence>MGCADPQGDFDAFTERYASIHGTTTTSTEPGTCAPPEAGAIDGDHLLTLSVNLNPKKPVVFIAGVTTTAMGDGLGLSMTLQALAAADRTTLVGDVTTVGPYEVGADGAFVAELPELTVPAEANAITGSQIKAKVTLTGTLCADALACGKVTGTAVVNVDGSDFTLQKIDDPAAYPEAVINCAGETAPLAEE</sequence>
<comment type="caution">
    <text evidence="1">The sequence shown here is derived from an EMBL/GenBank/DDBJ whole genome shotgun (WGS) entry which is preliminary data.</text>
</comment>
<dbReference type="RefSeq" id="WP_231511364.1">
    <property type="nucleotide sequence ID" value="NZ_ASRX01000016.1"/>
</dbReference>
<name>A0A017TCX3_9BACT</name>
<reference evidence="1 2" key="1">
    <citation type="submission" date="2013-05" db="EMBL/GenBank/DDBJ databases">
        <title>Genome assembly of Chondromyces apiculatus DSM 436.</title>
        <authorList>
            <person name="Sharma G."/>
            <person name="Khatri I."/>
            <person name="Kaur C."/>
            <person name="Mayilraj S."/>
            <person name="Subramanian S."/>
        </authorList>
    </citation>
    <scope>NUCLEOTIDE SEQUENCE [LARGE SCALE GENOMIC DNA]</scope>
    <source>
        <strain evidence="1 2">DSM 436</strain>
    </source>
</reference>
<evidence type="ECO:0000313" key="1">
    <source>
        <dbReference type="EMBL" id="EYF06476.1"/>
    </source>
</evidence>
<dbReference type="EMBL" id="ASRX01000016">
    <property type="protein sequence ID" value="EYF06476.1"/>
    <property type="molecule type" value="Genomic_DNA"/>
</dbReference>
<keyword evidence="2" id="KW-1185">Reference proteome</keyword>
<dbReference type="Proteomes" id="UP000019678">
    <property type="component" value="Unassembled WGS sequence"/>
</dbReference>
<dbReference type="AlphaFoldDB" id="A0A017TCX3"/>